<proteinExistence type="predicted"/>
<keyword evidence="3" id="KW-1185">Reference proteome</keyword>
<protein>
    <submittedName>
        <fullName evidence="2">Uncharacterized protein</fullName>
    </submittedName>
</protein>
<evidence type="ECO:0000256" key="1">
    <source>
        <dbReference type="SAM" id="SignalP"/>
    </source>
</evidence>
<accession>A0AAN6PNA8</accession>
<name>A0AAN6PNA8_9PEZI</name>
<sequence length="147" mass="14737">MQLSLSNSLLFLGLVGISSAAPAGQDITLPGGLPPTCIGFVDGAVKTPSCYTATTTKTVTPSICPLIKCVAPTDPIMCPMYIKVTTVAVPCSTDCCPQTPTATVTKSACPTCTTGCVIPTQTVTVTTGCKTALPGGILTPTATLIVG</sequence>
<evidence type="ECO:0000313" key="2">
    <source>
        <dbReference type="EMBL" id="KAK4044199.1"/>
    </source>
</evidence>
<keyword evidence="1" id="KW-0732">Signal</keyword>
<dbReference type="Proteomes" id="UP001303115">
    <property type="component" value="Unassembled WGS sequence"/>
</dbReference>
<feature type="signal peptide" evidence="1">
    <location>
        <begin position="1"/>
        <end position="20"/>
    </location>
</feature>
<reference evidence="3" key="1">
    <citation type="journal article" date="2023" name="Mol. Phylogenet. Evol.">
        <title>Genome-scale phylogeny and comparative genomics of the fungal order Sordariales.</title>
        <authorList>
            <person name="Hensen N."/>
            <person name="Bonometti L."/>
            <person name="Westerberg I."/>
            <person name="Brannstrom I.O."/>
            <person name="Guillou S."/>
            <person name="Cros-Aarteil S."/>
            <person name="Calhoun S."/>
            <person name="Haridas S."/>
            <person name="Kuo A."/>
            <person name="Mondo S."/>
            <person name="Pangilinan J."/>
            <person name="Riley R."/>
            <person name="LaButti K."/>
            <person name="Andreopoulos B."/>
            <person name="Lipzen A."/>
            <person name="Chen C."/>
            <person name="Yan M."/>
            <person name="Daum C."/>
            <person name="Ng V."/>
            <person name="Clum A."/>
            <person name="Steindorff A."/>
            <person name="Ohm R.A."/>
            <person name="Martin F."/>
            <person name="Silar P."/>
            <person name="Natvig D.O."/>
            <person name="Lalanne C."/>
            <person name="Gautier V."/>
            <person name="Ament-Velasquez S.L."/>
            <person name="Kruys A."/>
            <person name="Hutchinson M.I."/>
            <person name="Powell A.J."/>
            <person name="Barry K."/>
            <person name="Miller A.N."/>
            <person name="Grigoriev I.V."/>
            <person name="Debuchy R."/>
            <person name="Gladieux P."/>
            <person name="Hiltunen Thoren M."/>
            <person name="Johannesson H."/>
        </authorList>
    </citation>
    <scope>NUCLEOTIDE SEQUENCE [LARGE SCALE GENOMIC DNA]</scope>
    <source>
        <strain evidence="3">CBS 284.82</strain>
    </source>
</reference>
<evidence type="ECO:0000313" key="3">
    <source>
        <dbReference type="Proteomes" id="UP001303115"/>
    </source>
</evidence>
<comment type="caution">
    <text evidence="2">The sequence shown here is derived from an EMBL/GenBank/DDBJ whole genome shotgun (WGS) entry which is preliminary data.</text>
</comment>
<dbReference type="AlphaFoldDB" id="A0AAN6PNA8"/>
<gene>
    <name evidence="2" type="ORF">C8A01DRAFT_31807</name>
</gene>
<organism evidence="2 3">
    <name type="scientific">Parachaetomium inaequale</name>
    <dbReference type="NCBI Taxonomy" id="2588326"/>
    <lineage>
        <taxon>Eukaryota</taxon>
        <taxon>Fungi</taxon>
        <taxon>Dikarya</taxon>
        <taxon>Ascomycota</taxon>
        <taxon>Pezizomycotina</taxon>
        <taxon>Sordariomycetes</taxon>
        <taxon>Sordariomycetidae</taxon>
        <taxon>Sordariales</taxon>
        <taxon>Chaetomiaceae</taxon>
        <taxon>Parachaetomium</taxon>
    </lineage>
</organism>
<dbReference type="EMBL" id="MU854321">
    <property type="protein sequence ID" value="KAK4044199.1"/>
    <property type="molecule type" value="Genomic_DNA"/>
</dbReference>
<feature type="chain" id="PRO_5042893626" evidence="1">
    <location>
        <begin position="21"/>
        <end position="147"/>
    </location>
</feature>